<dbReference type="PANTHER" id="PTHR38778:SF1">
    <property type="entry name" value="CYTOPLASMIC PROTEIN"/>
    <property type="match status" value="1"/>
</dbReference>
<dbReference type="RefSeq" id="WP_120809366.1">
    <property type="nucleotide sequence ID" value="NZ_JAQQKY010000008.1"/>
</dbReference>
<proteinExistence type="predicted"/>
<reference evidence="1 4" key="2">
    <citation type="submission" date="2023-01" db="EMBL/GenBank/DDBJ databases">
        <title>Novel species of the genus Vogesella isolated from rivers.</title>
        <authorList>
            <person name="Lu H."/>
        </authorList>
    </citation>
    <scope>NUCLEOTIDE SEQUENCE [LARGE SCALE GENOMIC DNA]</scope>
    <source>
        <strain evidence="1 4">SH7W</strain>
    </source>
</reference>
<dbReference type="EMBL" id="RBID01000003">
    <property type="protein sequence ID" value="RKQ62042.1"/>
    <property type="molecule type" value="Genomic_DNA"/>
</dbReference>
<evidence type="ECO:0000313" key="1">
    <source>
        <dbReference type="EMBL" id="MDC7691873.1"/>
    </source>
</evidence>
<comment type="caution">
    <text evidence="2">The sequence shown here is derived from an EMBL/GenBank/DDBJ whole genome shotgun (WGS) entry which is preliminary data.</text>
</comment>
<dbReference type="AlphaFoldDB" id="A0A495BK51"/>
<gene>
    <name evidence="2" type="ORF">C8E02_0268</name>
    <name evidence="1" type="ORF">PQU93_13950</name>
</gene>
<dbReference type="Proteomes" id="UP001221566">
    <property type="component" value="Unassembled WGS sequence"/>
</dbReference>
<dbReference type="Proteomes" id="UP000279384">
    <property type="component" value="Unassembled WGS sequence"/>
</dbReference>
<organism evidence="2 3">
    <name type="scientific">Vogesella indigofera</name>
    <name type="common">Pseudomonas indigofera</name>
    <dbReference type="NCBI Taxonomy" id="45465"/>
    <lineage>
        <taxon>Bacteria</taxon>
        <taxon>Pseudomonadati</taxon>
        <taxon>Pseudomonadota</taxon>
        <taxon>Betaproteobacteria</taxon>
        <taxon>Neisseriales</taxon>
        <taxon>Chromobacteriaceae</taxon>
        <taxon>Vogesella</taxon>
    </lineage>
</organism>
<dbReference type="EMBL" id="JAQQKY010000008">
    <property type="protein sequence ID" value="MDC7691873.1"/>
    <property type="molecule type" value="Genomic_DNA"/>
</dbReference>
<evidence type="ECO:0000313" key="2">
    <source>
        <dbReference type="EMBL" id="RKQ62042.1"/>
    </source>
</evidence>
<keyword evidence="4" id="KW-1185">Reference proteome</keyword>
<reference evidence="2 3" key="1">
    <citation type="submission" date="2018-10" db="EMBL/GenBank/DDBJ databases">
        <title>Genomic Encyclopedia of Type Strains, Phase IV (KMG-IV): sequencing the most valuable type-strain genomes for metagenomic binning, comparative biology and taxonomic classification.</title>
        <authorList>
            <person name="Goeker M."/>
        </authorList>
    </citation>
    <scope>NUCLEOTIDE SEQUENCE [LARGE SCALE GENOMIC DNA]</scope>
    <source>
        <strain evidence="2 3">DSM 3303</strain>
    </source>
</reference>
<accession>A0A495BK51</accession>
<evidence type="ECO:0000313" key="3">
    <source>
        <dbReference type="Proteomes" id="UP000279384"/>
    </source>
</evidence>
<evidence type="ECO:0000313" key="4">
    <source>
        <dbReference type="Proteomes" id="UP001221566"/>
    </source>
</evidence>
<dbReference type="InterPro" id="IPR007416">
    <property type="entry name" value="YggL_50S_bp"/>
</dbReference>
<dbReference type="PANTHER" id="PTHR38778">
    <property type="entry name" value="CYTOPLASMIC PROTEIN-RELATED"/>
    <property type="match status" value="1"/>
</dbReference>
<dbReference type="GO" id="GO:0005829">
    <property type="term" value="C:cytosol"/>
    <property type="evidence" value="ECO:0007669"/>
    <property type="project" value="TreeGrafter"/>
</dbReference>
<sequence length="119" mass="13211">MINANSRQRLKRLKPRQRKKLRVGEFQELGFTVIANLKEDAAAGAHDGLLDAWLDAVEQHGVSFGGHFSDGQLDGIVFPINGVAVTAEMRNALNTWLQARAEVSDVECSELLDVWHSAW</sequence>
<protein>
    <submittedName>
        <fullName evidence="1">YggL family protein</fullName>
    </submittedName>
</protein>
<name>A0A495BK51_VOGIN</name>
<dbReference type="Pfam" id="PF04320">
    <property type="entry name" value="YggL_50S_bp"/>
    <property type="match status" value="1"/>
</dbReference>